<dbReference type="InterPro" id="IPR003256">
    <property type="entry name" value="Ribosomal_uL24"/>
</dbReference>
<keyword evidence="3 4" id="KW-0687">Ribonucleoprotein</keyword>
<dbReference type="EMBL" id="CP031046">
    <property type="protein sequence ID" value="QDZ24577.1"/>
    <property type="molecule type" value="Genomic_DNA"/>
</dbReference>
<protein>
    <submittedName>
        <fullName evidence="6">Ribosomal protein L24</fullName>
    </submittedName>
</protein>
<feature type="domain" description="KOW" evidence="5">
    <location>
        <begin position="47"/>
        <end position="74"/>
    </location>
</feature>
<proteinExistence type="inferred from homology"/>
<dbReference type="Proteomes" id="UP000316726">
    <property type="component" value="Chromosome 13"/>
</dbReference>
<dbReference type="Pfam" id="PF17136">
    <property type="entry name" value="ribosomal_L24"/>
    <property type="match status" value="1"/>
</dbReference>
<evidence type="ECO:0000256" key="4">
    <source>
        <dbReference type="RuleBase" id="RU003477"/>
    </source>
</evidence>
<dbReference type="HAMAP" id="MF_01326_B">
    <property type="entry name" value="Ribosomal_uL24_B"/>
    <property type="match status" value="1"/>
</dbReference>
<evidence type="ECO:0000259" key="5">
    <source>
        <dbReference type="SMART" id="SM00739"/>
    </source>
</evidence>
<dbReference type="GO" id="GO:0006412">
    <property type="term" value="P:translation"/>
    <property type="evidence" value="ECO:0007669"/>
    <property type="project" value="InterPro"/>
</dbReference>
<sequence>MGGREHNINRTNTNTNTRREVTAMAVKKWVKPQVNNNTGKAVRTEMHVREGDTVKVIAGKDKGKVGEVVKVYRKGLKAGQILVDDVNLVKKAIKPKSTMGGEEERGKIILTEAPIHHSNVMLFSKTKEVVSRVGHKVVGGKKLRYLVKTGEVLQEVPRKVQPQKEEDAEASDE</sequence>
<dbReference type="GO" id="GO:1990904">
    <property type="term" value="C:ribonucleoprotein complex"/>
    <property type="evidence" value="ECO:0007669"/>
    <property type="project" value="UniProtKB-KW"/>
</dbReference>
<dbReference type="SUPFAM" id="SSF50104">
    <property type="entry name" value="Translation proteins SH3-like domain"/>
    <property type="match status" value="1"/>
</dbReference>
<dbReference type="GO" id="GO:0005840">
    <property type="term" value="C:ribosome"/>
    <property type="evidence" value="ECO:0007669"/>
    <property type="project" value="UniProtKB-KW"/>
</dbReference>
<dbReference type="NCBIfam" id="TIGR01079">
    <property type="entry name" value="rplX_bact"/>
    <property type="match status" value="1"/>
</dbReference>
<dbReference type="OrthoDB" id="359154at2759"/>
<dbReference type="SMART" id="SM00739">
    <property type="entry name" value="KOW"/>
    <property type="match status" value="1"/>
</dbReference>
<evidence type="ECO:0000256" key="2">
    <source>
        <dbReference type="ARBA" id="ARBA00022980"/>
    </source>
</evidence>
<dbReference type="AlphaFoldDB" id="A0A5B8MVX6"/>
<reference evidence="6 7" key="1">
    <citation type="submission" date="2018-07" db="EMBL/GenBank/DDBJ databases">
        <title>The complete nuclear genome of the prasinophyte Chloropicon primus (CCMP1205).</title>
        <authorList>
            <person name="Pombert J.-F."/>
            <person name="Otis C."/>
            <person name="Turmel M."/>
            <person name="Lemieux C."/>
        </authorList>
    </citation>
    <scope>NUCLEOTIDE SEQUENCE [LARGE SCALE GENOMIC DNA]</scope>
    <source>
        <strain evidence="6 7">CCMP1205</strain>
    </source>
</reference>
<dbReference type="PANTHER" id="PTHR12903">
    <property type="entry name" value="MITOCHONDRIAL RIBOSOMAL PROTEIN L24"/>
    <property type="match status" value="1"/>
</dbReference>
<organism evidence="6 7">
    <name type="scientific">Chloropicon primus</name>
    <dbReference type="NCBI Taxonomy" id="1764295"/>
    <lineage>
        <taxon>Eukaryota</taxon>
        <taxon>Viridiplantae</taxon>
        <taxon>Chlorophyta</taxon>
        <taxon>Chloropicophyceae</taxon>
        <taxon>Chloropicales</taxon>
        <taxon>Chloropicaceae</taxon>
        <taxon>Chloropicon</taxon>
    </lineage>
</organism>
<dbReference type="GO" id="GO:0003723">
    <property type="term" value="F:RNA binding"/>
    <property type="evidence" value="ECO:0007669"/>
    <property type="project" value="InterPro"/>
</dbReference>
<dbReference type="STRING" id="1764295.A0A5B8MVX6"/>
<dbReference type="InterPro" id="IPR057264">
    <property type="entry name" value="Ribosomal_uL24_C"/>
</dbReference>
<evidence type="ECO:0000256" key="3">
    <source>
        <dbReference type="ARBA" id="ARBA00023274"/>
    </source>
</evidence>
<keyword evidence="7" id="KW-1185">Reference proteome</keyword>
<evidence type="ECO:0000313" key="7">
    <source>
        <dbReference type="Proteomes" id="UP000316726"/>
    </source>
</evidence>
<dbReference type="Pfam" id="PF00467">
    <property type="entry name" value="KOW"/>
    <property type="match status" value="1"/>
</dbReference>
<dbReference type="CDD" id="cd06089">
    <property type="entry name" value="KOW_RPL26"/>
    <property type="match status" value="1"/>
</dbReference>
<dbReference type="PROSITE" id="PS01108">
    <property type="entry name" value="RIBOSOMAL_L24"/>
    <property type="match status" value="1"/>
</dbReference>
<evidence type="ECO:0000256" key="1">
    <source>
        <dbReference type="ARBA" id="ARBA00010618"/>
    </source>
</evidence>
<evidence type="ECO:0000313" key="6">
    <source>
        <dbReference type="EMBL" id="QDZ24577.1"/>
    </source>
</evidence>
<dbReference type="InterPro" id="IPR041988">
    <property type="entry name" value="Ribosomal_uL24_KOW"/>
</dbReference>
<gene>
    <name evidence="6" type="ORF">A3770_13p70950</name>
</gene>
<dbReference type="InterPro" id="IPR014722">
    <property type="entry name" value="Rib_uL2_dom2"/>
</dbReference>
<dbReference type="InterPro" id="IPR005825">
    <property type="entry name" value="Ribosomal_uL24_CS"/>
</dbReference>
<accession>A0A5B8MVX6</accession>
<dbReference type="InterPro" id="IPR008991">
    <property type="entry name" value="Translation_prot_SH3-like_sf"/>
</dbReference>
<name>A0A5B8MVX6_9CHLO</name>
<dbReference type="InterPro" id="IPR005824">
    <property type="entry name" value="KOW"/>
</dbReference>
<keyword evidence="2 4" id="KW-0689">Ribosomal protein</keyword>
<comment type="similarity">
    <text evidence="1 4">Belongs to the universal ribosomal protein uL24 family.</text>
</comment>
<dbReference type="Gene3D" id="2.30.30.30">
    <property type="match status" value="1"/>
</dbReference>
<dbReference type="GO" id="GO:0003735">
    <property type="term" value="F:structural constituent of ribosome"/>
    <property type="evidence" value="ECO:0007669"/>
    <property type="project" value="InterPro"/>
</dbReference>